<gene>
    <name evidence="2" type="ORF">MICAC_2010022</name>
</gene>
<evidence type="ECO:0000313" key="3">
    <source>
        <dbReference type="Proteomes" id="UP000003480"/>
    </source>
</evidence>
<evidence type="ECO:0000259" key="1">
    <source>
        <dbReference type="Pfam" id="PF05419"/>
    </source>
</evidence>
<dbReference type="InterPro" id="IPR008629">
    <property type="entry name" value="GUN4-like"/>
</dbReference>
<dbReference type="RefSeq" id="WP_002766736.1">
    <property type="nucleotide sequence ID" value="NZ_HE972955.1"/>
</dbReference>
<dbReference type="PANTHER" id="PTHR34800:SF1">
    <property type="entry name" value="TETRAPYRROLE-BINDING PROTEIN, CHLOROPLASTIC"/>
    <property type="match status" value="1"/>
</dbReference>
<dbReference type="Pfam" id="PF05419">
    <property type="entry name" value="GUN4"/>
    <property type="match status" value="1"/>
</dbReference>
<sequence>MATTKENYYFLHNLLAAGKWEEADRTTYTIISGLAGGTVLRGFDNLPCEDLRTINQLWLHYSQGKFGFSVQKDIYESLGGTSLQRNLESLKRSEGWRSASDKELYEFDYNHRILEKFAYRVSWRRENWEYPDTFTFNLMTAPQGHLPFSHCFDVGVNAVHKVAKRLVTCSTIR</sequence>
<feature type="domain" description="GUN4-like" evidence="1">
    <location>
        <begin position="4"/>
        <end position="150"/>
    </location>
</feature>
<dbReference type="AlphaFoldDB" id="I4G0H5"/>
<dbReference type="HOGENOM" id="CLU_067449_2_1_3"/>
<proteinExistence type="predicted"/>
<dbReference type="EMBL" id="CAIJ01000115">
    <property type="protein sequence ID" value="CCI01436.1"/>
    <property type="molecule type" value="Genomic_DNA"/>
</dbReference>
<dbReference type="CDD" id="cd16383">
    <property type="entry name" value="GUN4"/>
    <property type="match status" value="1"/>
</dbReference>
<dbReference type="Proteomes" id="UP000003480">
    <property type="component" value="Unassembled WGS sequence"/>
</dbReference>
<dbReference type="GO" id="GO:0046906">
    <property type="term" value="F:tetrapyrrole binding"/>
    <property type="evidence" value="ECO:0007669"/>
    <property type="project" value="TreeGrafter"/>
</dbReference>
<accession>I4G0H5</accession>
<evidence type="ECO:0000313" key="2">
    <source>
        <dbReference type="EMBL" id="CCI01436.1"/>
    </source>
</evidence>
<reference evidence="2 3" key="1">
    <citation type="submission" date="2012-04" db="EMBL/GenBank/DDBJ databases">
        <authorList>
            <person name="Genoscope - CEA"/>
        </authorList>
    </citation>
    <scope>NUCLEOTIDE SEQUENCE [LARGE SCALE GENOMIC DNA]</scope>
    <source>
        <strain evidence="2 3">9443</strain>
    </source>
</reference>
<organism evidence="2 3">
    <name type="scientific">Microcystis aeruginosa PCC 9443</name>
    <dbReference type="NCBI Taxonomy" id="1160281"/>
    <lineage>
        <taxon>Bacteria</taxon>
        <taxon>Bacillati</taxon>
        <taxon>Cyanobacteriota</taxon>
        <taxon>Cyanophyceae</taxon>
        <taxon>Oscillatoriophycideae</taxon>
        <taxon>Chroococcales</taxon>
        <taxon>Microcystaceae</taxon>
        <taxon>Microcystis</taxon>
    </lineage>
</organism>
<dbReference type="Gene3D" id="1.10.10.1770">
    <property type="entry name" value="Gun4-like"/>
    <property type="match status" value="1"/>
</dbReference>
<name>I4G0H5_MICAE</name>
<dbReference type="PANTHER" id="PTHR34800">
    <property type="entry name" value="TETRAPYRROLE-BINDING PROTEIN, CHLOROPLASTIC"/>
    <property type="match status" value="1"/>
</dbReference>
<comment type="caution">
    <text evidence="2">The sequence shown here is derived from an EMBL/GenBank/DDBJ whole genome shotgun (WGS) entry which is preliminary data.</text>
</comment>
<protein>
    <submittedName>
        <fullName evidence="2">GUN4 domain protein</fullName>
    </submittedName>
</protein>
<dbReference type="InterPro" id="IPR037215">
    <property type="entry name" value="GUN4-like_sf"/>
</dbReference>
<dbReference type="Gene3D" id="1.25.40.620">
    <property type="match status" value="1"/>
</dbReference>
<dbReference type="SUPFAM" id="SSF140869">
    <property type="entry name" value="GUN4-like"/>
    <property type="match status" value="1"/>
</dbReference>